<accession>F6I4Z9</accession>
<reference evidence="2" key="1">
    <citation type="journal article" date="2007" name="Nature">
        <title>The grapevine genome sequence suggests ancestral hexaploidization in major angiosperm phyla.</title>
        <authorList>
            <consortium name="The French-Italian Public Consortium for Grapevine Genome Characterization."/>
            <person name="Jaillon O."/>
            <person name="Aury J.-M."/>
            <person name="Noel B."/>
            <person name="Policriti A."/>
            <person name="Clepet C."/>
            <person name="Casagrande A."/>
            <person name="Choisne N."/>
            <person name="Aubourg S."/>
            <person name="Vitulo N."/>
            <person name="Jubin C."/>
            <person name="Vezzi A."/>
            <person name="Legeai F."/>
            <person name="Hugueney P."/>
            <person name="Dasilva C."/>
            <person name="Horner D."/>
            <person name="Mica E."/>
            <person name="Jublot D."/>
            <person name="Poulain J."/>
            <person name="Bruyere C."/>
            <person name="Billault A."/>
            <person name="Segurens B."/>
            <person name="Gouyvenoux M."/>
            <person name="Ugarte E."/>
            <person name="Cattonaro F."/>
            <person name="Anthouard V."/>
            <person name="Vico V."/>
            <person name="Del Fabbro C."/>
            <person name="Alaux M."/>
            <person name="Di Gaspero G."/>
            <person name="Dumas V."/>
            <person name="Felice N."/>
            <person name="Paillard S."/>
            <person name="Juman I."/>
            <person name="Moroldo M."/>
            <person name="Scalabrin S."/>
            <person name="Canaguier A."/>
            <person name="Le Clainche I."/>
            <person name="Malacrida G."/>
            <person name="Durand E."/>
            <person name="Pesole G."/>
            <person name="Laucou V."/>
            <person name="Chatelet P."/>
            <person name="Merdinoglu D."/>
            <person name="Delledonne M."/>
            <person name="Pezzotti M."/>
            <person name="Lecharny A."/>
            <person name="Scarpelli C."/>
            <person name="Artiguenave F."/>
            <person name="Pe M.E."/>
            <person name="Valle G."/>
            <person name="Morgante M."/>
            <person name="Caboche M."/>
            <person name="Adam-Blondon A.-F."/>
            <person name="Weissenbach J."/>
            <person name="Quetier F."/>
            <person name="Wincker P."/>
        </authorList>
    </citation>
    <scope>NUCLEOTIDE SEQUENCE [LARGE SCALE GENOMIC DNA]</scope>
    <source>
        <strain evidence="2">cv. Pinot noir / PN40024</strain>
    </source>
</reference>
<dbReference type="PaxDb" id="29760-VIT_19s0015g02390.t01"/>
<keyword evidence="2" id="KW-1185">Reference proteome</keyword>
<evidence type="ECO:0000313" key="1">
    <source>
        <dbReference type="EMBL" id="CCB62094.1"/>
    </source>
</evidence>
<protein>
    <submittedName>
        <fullName evidence="1">Uncharacterized protein</fullName>
    </submittedName>
</protein>
<organism evidence="1 2">
    <name type="scientific">Vitis vinifera</name>
    <name type="common">Grape</name>
    <dbReference type="NCBI Taxonomy" id="29760"/>
    <lineage>
        <taxon>Eukaryota</taxon>
        <taxon>Viridiplantae</taxon>
        <taxon>Streptophyta</taxon>
        <taxon>Embryophyta</taxon>
        <taxon>Tracheophyta</taxon>
        <taxon>Spermatophyta</taxon>
        <taxon>Magnoliopsida</taxon>
        <taxon>eudicotyledons</taxon>
        <taxon>Gunneridae</taxon>
        <taxon>Pentapetalae</taxon>
        <taxon>rosids</taxon>
        <taxon>Vitales</taxon>
        <taxon>Vitaceae</taxon>
        <taxon>Viteae</taxon>
        <taxon>Vitis</taxon>
    </lineage>
</organism>
<proteinExistence type="predicted"/>
<dbReference type="EMBL" id="FN596747">
    <property type="protein sequence ID" value="CCB62094.1"/>
    <property type="molecule type" value="Genomic_DNA"/>
</dbReference>
<dbReference type="Proteomes" id="UP000009183">
    <property type="component" value="Chromosome 19"/>
</dbReference>
<dbReference type="HOGENOM" id="CLU_3413557_0_0_1"/>
<name>F6I4Z9_VITVI</name>
<sequence>MTCGQVVVASCKDLAKRRMQYSGNWLDG</sequence>
<evidence type="ECO:0000313" key="2">
    <source>
        <dbReference type="Proteomes" id="UP000009183"/>
    </source>
</evidence>
<gene>
    <name evidence="1" type="ordered locus">VIT_19s0015g02390</name>
</gene>
<dbReference type="AlphaFoldDB" id="F6I4Z9"/>
<dbReference type="InParanoid" id="F6I4Z9"/>